<gene>
    <name evidence="1" type="ORF">MNKW57_05740</name>
</gene>
<dbReference type="Proteomes" id="UP001224392">
    <property type="component" value="Unassembled WGS sequence"/>
</dbReference>
<comment type="caution">
    <text evidence="1">The sequence shown here is derived from an EMBL/GenBank/DDBJ whole genome shotgun (WGS) entry which is preliminary data.</text>
</comment>
<dbReference type="EMBL" id="BSYJ01000001">
    <property type="protein sequence ID" value="GMG86253.1"/>
    <property type="molecule type" value="Genomic_DNA"/>
</dbReference>
<proteinExistence type="predicted"/>
<evidence type="ECO:0000313" key="2">
    <source>
        <dbReference type="Proteomes" id="UP001224392"/>
    </source>
</evidence>
<organism evidence="1 2">
    <name type="scientific">Biformimicrobium ophioploci</name>
    <dbReference type="NCBI Taxonomy" id="3036711"/>
    <lineage>
        <taxon>Bacteria</taxon>
        <taxon>Pseudomonadati</taxon>
        <taxon>Pseudomonadota</taxon>
        <taxon>Gammaproteobacteria</taxon>
        <taxon>Cellvibrionales</taxon>
        <taxon>Microbulbiferaceae</taxon>
        <taxon>Biformimicrobium</taxon>
    </lineage>
</organism>
<keyword evidence="2" id="KW-1185">Reference proteome</keyword>
<accession>A0ABQ6LVY8</accession>
<protein>
    <submittedName>
        <fullName evidence="1">Uncharacterized protein</fullName>
    </submittedName>
</protein>
<reference evidence="1 2" key="1">
    <citation type="submission" date="2023-04" db="EMBL/GenBank/DDBJ databases">
        <title>Marinobulbifer ophiurae gen. nov., sp. Nov., isolate from tissue of brittle star Ophioplocus japonicus.</title>
        <authorList>
            <person name="Kawano K."/>
            <person name="Sawayama S."/>
            <person name="Nakagawa S."/>
        </authorList>
    </citation>
    <scope>NUCLEOTIDE SEQUENCE [LARGE SCALE GENOMIC DNA]</scope>
    <source>
        <strain evidence="1 2">NKW57</strain>
    </source>
</reference>
<sequence>MAFPHLLATPAYATRTDDKRASTARQRLSQNVRADRFAVIEAVDVFSENQKREIFYNDAARLLKLGAKQVAQHHE</sequence>
<name>A0ABQ6LVY8_9GAMM</name>
<evidence type="ECO:0000313" key="1">
    <source>
        <dbReference type="EMBL" id="GMG86253.1"/>
    </source>
</evidence>